<dbReference type="Proteomes" id="UP000824281">
    <property type="component" value="Chromosome"/>
</dbReference>
<accession>A0ABX8ZNE0</accession>
<evidence type="ECO:0000313" key="2">
    <source>
        <dbReference type="Proteomes" id="UP000824281"/>
    </source>
</evidence>
<dbReference type="SUPFAM" id="SSF52540">
    <property type="entry name" value="P-loop containing nucleoside triphosphate hydrolases"/>
    <property type="match status" value="1"/>
</dbReference>
<protein>
    <submittedName>
        <fullName evidence="1">Sulfotransferase</fullName>
    </submittedName>
</protein>
<reference evidence="1 2" key="1">
    <citation type="submission" date="2021-08" db="EMBL/GenBank/DDBJ databases">
        <title>Comparative Genomics Analysis of the Genus Qipengyuania Reveals Extensive Genetic Diversity and Metabolic Versatility, Including the Description of Fifteen Novel Species.</title>
        <authorList>
            <person name="Liu Y."/>
        </authorList>
    </citation>
    <scope>NUCLEOTIDE SEQUENCE [LARGE SCALE GENOMIC DNA]</scope>
    <source>
        <strain evidence="1 2">1NDH13</strain>
    </source>
</reference>
<organism evidence="1 2">
    <name type="scientific">Qipengyuania aurantiaca</name>
    <dbReference type="NCBI Taxonomy" id="2867233"/>
    <lineage>
        <taxon>Bacteria</taxon>
        <taxon>Pseudomonadati</taxon>
        <taxon>Pseudomonadota</taxon>
        <taxon>Alphaproteobacteria</taxon>
        <taxon>Sphingomonadales</taxon>
        <taxon>Erythrobacteraceae</taxon>
        <taxon>Qipengyuania</taxon>
    </lineage>
</organism>
<dbReference type="EMBL" id="CP081295">
    <property type="protein sequence ID" value="QZD90536.1"/>
    <property type="molecule type" value="Genomic_DNA"/>
</dbReference>
<dbReference type="Gene3D" id="3.40.50.300">
    <property type="entry name" value="P-loop containing nucleotide triphosphate hydrolases"/>
    <property type="match status" value="1"/>
</dbReference>
<gene>
    <name evidence="1" type="ORF">K3148_03850</name>
</gene>
<name>A0ABX8ZNE0_9SPHN</name>
<dbReference type="RefSeq" id="WP_221426004.1">
    <property type="nucleotide sequence ID" value="NZ_CP081295.1"/>
</dbReference>
<keyword evidence="2" id="KW-1185">Reference proteome</keyword>
<sequence>MNPRKNRFVFVAGLHRTGTTLLARIIGSHPKVSAIQASPVPENEGCYLQGVIPHTALHGRPGHYATAPEEHHTEASAYNTLETKNRLLADWGPWFAPDKPWWIEKSPVNLTRMRLYQQLFPTSQFIVILRHPQVMAAALAKWVDRDPQELVRYALDAYDLMATDLYYLHSALVIRYEDLVADTDAVRRAAFAFLALEDQPTGLEIMDGNRRYRVSDDLDEELAVRMQHWGYRTGGQCDPFEPICRHPLRDIREGVTRAMKLDQFIKSEPSEQKEQKANIRQ</sequence>
<dbReference type="Pfam" id="PF13469">
    <property type="entry name" value="Sulfotransfer_3"/>
    <property type="match status" value="1"/>
</dbReference>
<evidence type="ECO:0000313" key="1">
    <source>
        <dbReference type="EMBL" id="QZD90536.1"/>
    </source>
</evidence>
<dbReference type="InterPro" id="IPR027417">
    <property type="entry name" value="P-loop_NTPase"/>
</dbReference>
<proteinExistence type="predicted"/>